<evidence type="ECO:0000313" key="5">
    <source>
        <dbReference type="EMBL" id="CBY22661.1"/>
    </source>
</evidence>
<feature type="signal peptide" evidence="4">
    <location>
        <begin position="1"/>
        <end position="21"/>
    </location>
</feature>
<evidence type="ECO:0000256" key="2">
    <source>
        <dbReference type="ARBA" id="ARBA00022737"/>
    </source>
</evidence>
<dbReference type="EMBL" id="FN653019">
    <property type="protein sequence ID" value="CBY22661.1"/>
    <property type="molecule type" value="Genomic_DNA"/>
</dbReference>
<dbReference type="Pfam" id="PF01344">
    <property type="entry name" value="Kelch_1"/>
    <property type="match status" value="1"/>
</dbReference>
<dbReference type="InterPro" id="IPR015915">
    <property type="entry name" value="Kelch-typ_b-propeller"/>
</dbReference>
<keyword evidence="1" id="KW-0880">Kelch repeat</keyword>
<organism evidence="5">
    <name type="scientific">Oikopleura dioica</name>
    <name type="common">Tunicate</name>
    <dbReference type="NCBI Taxonomy" id="34765"/>
    <lineage>
        <taxon>Eukaryota</taxon>
        <taxon>Metazoa</taxon>
        <taxon>Chordata</taxon>
        <taxon>Tunicata</taxon>
        <taxon>Appendicularia</taxon>
        <taxon>Copelata</taxon>
        <taxon>Oikopleuridae</taxon>
        <taxon>Oikopleura</taxon>
    </lineage>
</organism>
<evidence type="ECO:0000313" key="6">
    <source>
        <dbReference type="Proteomes" id="UP000001307"/>
    </source>
</evidence>
<reference evidence="5" key="1">
    <citation type="journal article" date="2010" name="Science">
        <title>Plasticity of animal genome architecture unmasked by rapid evolution of a pelagic tunicate.</title>
        <authorList>
            <person name="Denoeud F."/>
            <person name="Henriet S."/>
            <person name="Mungpakdee S."/>
            <person name="Aury J.M."/>
            <person name="Da Silva C."/>
            <person name="Brinkmann H."/>
            <person name="Mikhaleva J."/>
            <person name="Olsen L.C."/>
            <person name="Jubin C."/>
            <person name="Canestro C."/>
            <person name="Bouquet J.M."/>
            <person name="Danks G."/>
            <person name="Poulain J."/>
            <person name="Campsteijn C."/>
            <person name="Adamski M."/>
            <person name="Cross I."/>
            <person name="Yadetie F."/>
            <person name="Muffato M."/>
            <person name="Louis A."/>
            <person name="Butcher S."/>
            <person name="Tsagkogeorga G."/>
            <person name="Konrad A."/>
            <person name="Singh S."/>
            <person name="Jensen M.F."/>
            <person name="Cong E.H."/>
            <person name="Eikeseth-Otteraa H."/>
            <person name="Noel B."/>
            <person name="Anthouard V."/>
            <person name="Porcel B.M."/>
            <person name="Kachouri-Lafond R."/>
            <person name="Nishino A."/>
            <person name="Ugolini M."/>
            <person name="Chourrout P."/>
            <person name="Nishida H."/>
            <person name="Aasland R."/>
            <person name="Huzurbazar S."/>
            <person name="Westhof E."/>
            <person name="Delsuc F."/>
            <person name="Lehrach H."/>
            <person name="Reinhardt R."/>
            <person name="Weissenbach J."/>
            <person name="Roy S.W."/>
            <person name="Artiguenave F."/>
            <person name="Postlethwait J.H."/>
            <person name="Manak J.R."/>
            <person name="Thompson E.M."/>
            <person name="Jaillon O."/>
            <person name="Du Pasquier L."/>
            <person name="Boudinot P."/>
            <person name="Liberles D.A."/>
            <person name="Volff J.N."/>
            <person name="Philippe H."/>
            <person name="Lenhard B."/>
            <person name="Roest Crollius H."/>
            <person name="Wincker P."/>
            <person name="Chourrout D."/>
        </authorList>
    </citation>
    <scope>NUCLEOTIDE SEQUENCE [LARGE SCALE GENOMIC DNA]</scope>
</reference>
<dbReference type="PANTHER" id="PTHR24412">
    <property type="entry name" value="KELCH PROTEIN"/>
    <property type="match status" value="1"/>
</dbReference>
<dbReference type="Proteomes" id="UP000001307">
    <property type="component" value="Unassembled WGS sequence"/>
</dbReference>
<protein>
    <submittedName>
        <fullName evidence="5">Uncharacterized protein</fullName>
    </submittedName>
</protein>
<dbReference type="SUPFAM" id="SSF50965">
    <property type="entry name" value="Galactose oxidase, central domain"/>
    <property type="match status" value="1"/>
</dbReference>
<keyword evidence="6" id="KW-1185">Reference proteome</keyword>
<dbReference type="AlphaFoldDB" id="E4WZR5"/>
<keyword evidence="2" id="KW-0677">Repeat</keyword>
<accession>E4WZR5</accession>
<sequence length="537" mass="60896">MWRNGTKIVLGLFCLLQVVNSRRREPSPTRWVSSHIRRQFKKLERRLDEHDLKFEQQIAQKDSEIKLLKDSLNKLLESSQVQDETISIFTIRLSDASETITNQDLEILDLKNRLVKLENYFNFDLTTFSSSASNSAVSQNDVARLEELIESKEKSFVKTILELYSDLGRHSNQLALPVDRSRLPRIASKSRRKSLISETDVSSSSDTRILLIGGISKYEDESHAYDAQKKSSFIRRDFVFSMDPLINSTVMTHSLPEARAYHCSVLFENRVYVLGGEGVDKKVLNSVLVLTDWGWDHAKEMNLERKRLSCSVFRERIWTCGGTMTYTRRKEASSGRTSAIPFPHKTCESYHPQDGWREEASMRQGRHSATASVTSHGLYIIGGGDDLHDPDPASVDMIETFSDNFNRGPEPLLMRQTVGSASVSVFDSIFLLGGWSQITKHYIKDVLVLYPHNKDNWKKIGELQRHHYGFGAVFHGGLIYVLGGCDEGASDEVFPVSIRLLSAEEPIIKTSVIDISHPTGSDRSFQVKYHSVTAFIP</sequence>
<feature type="chain" id="PRO_5003192508" evidence="4">
    <location>
        <begin position="22"/>
        <end position="537"/>
    </location>
</feature>
<keyword evidence="3" id="KW-0175">Coiled coil</keyword>
<dbReference type="PANTHER" id="PTHR24412:SF489">
    <property type="entry name" value="RING FINGER DOMAIN AND KELCH REPEAT-CONTAINING PROTEIN DDB_G0271372"/>
    <property type="match status" value="1"/>
</dbReference>
<name>E4WZR5_OIKDI</name>
<dbReference type="Gene3D" id="2.120.10.80">
    <property type="entry name" value="Kelch-type beta propeller"/>
    <property type="match status" value="1"/>
</dbReference>
<proteinExistence type="predicted"/>
<dbReference type="InParanoid" id="E4WZR5"/>
<dbReference type="InterPro" id="IPR011043">
    <property type="entry name" value="Gal_Oxase/kelch_b-propeller"/>
</dbReference>
<evidence type="ECO:0000256" key="4">
    <source>
        <dbReference type="SAM" id="SignalP"/>
    </source>
</evidence>
<evidence type="ECO:0000256" key="3">
    <source>
        <dbReference type="SAM" id="Coils"/>
    </source>
</evidence>
<dbReference type="InterPro" id="IPR006652">
    <property type="entry name" value="Kelch_1"/>
</dbReference>
<evidence type="ECO:0000256" key="1">
    <source>
        <dbReference type="ARBA" id="ARBA00022441"/>
    </source>
</evidence>
<keyword evidence="4" id="KW-0732">Signal</keyword>
<gene>
    <name evidence="5" type="ORF">GSOID_T00013430001</name>
</gene>
<dbReference type="OrthoDB" id="6350321at2759"/>
<feature type="coiled-coil region" evidence="3">
    <location>
        <begin position="40"/>
        <end position="78"/>
    </location>
</feature>